<dbReference type="OrthoDB" id="10453194at2759"/>
<gene>
    <name evidence="2" type="ORF">F5X68DRAFT_227878</name>
</gene>
<protein>
    <submittedName>
        <fullName evidence="2">Uncharacterized protein</fullName>
    </submittedName>
</protein>
<dbReference type="Proteomes" id="UP000770015">
    <property type="component" value="Unassembled WGS sequence"/>
</dbReference>
<evidence type="ECO:0000313" key="3">
    <source>
        <dbReference type="Proteomes" id="UP000770015"/>
    </source>
</evidence>
<accession>A0A9P8VIS5</accession>
<feature type="region of interest" description="Disordered" evidence="1">
    <location>
        <begin position="1"/>
        <end position="53"/>
    </location>
</feature>
<comment type="caution">
    <text evidence="2">The sequence shown here is derived from an EMBL/GenBank/DDBJ whole genome shotgun (WGS) entry which is preliminary data.</text>
</comment>
<name>A0A9P8VIS5_9PEZI</name>
<dbReference type="AlphaFoldDB" id="A0A9P8VIS5"/>
<evidence type="ECO:0000256" key="1">
    <source>
        <dbReference type="SAM" id="MobiDB-lite"/>
    </source>
</evidence>
<feature type="region of interest" description="Disordered" evidence="1">
    <location>
        <begin position="289"/>
        <end position="354"/>
    </location>
</feature>
<feature type="compositionally biased region" description="Low complexity" evidence="1">
    <location>
        <begin position="1"/>
        <end position="11"/>
    </location>
</feature>
<feature type="compositionally biased region" description="Gly residues" evidence="1">
    <location>
        <begin position="299"/>
        <end position="310"/>
    </location>
</feature>
<reference evidence="2" key="1">
    <citation type="journal article" date="2021" name="Nat. Commun.">
        <title>Genetic determinants of endophytism in the Arabidopsis root mycobiome.</title>
        <authorList>
            <person name="Mesny F."/>
            <person name="Miyauchi S."/>
            <person name="Thiergart T."/>
            <person name="Pickel B."/>
            <person name="Atanasova L."/>
            <person name="Karlsson M."/>
            <person name="Huettel B."/>
            <person name="Barry K.W."/>
            <person name="Haridas S."/>
            <person name="Chen C."/>
            <person name="Bauer D."/>
            <person name="Andreopoulos W."/>
            <person name="Pangilinan J."/>
            <person name="LaButti K."/>
            <person name="Riley R."/>
            <person name="Lipzen A."/>
            <person name="Clum A."/>
            <person name="Drula E."/>
            <person name="Henrissat B."/>
            <person name="Kohler A."/>
            <person name="Grigoriev I.V."/>
            <person name="Martin F.M."/>
            <person name="Hacquard S."/>
        </authorList>
    </citation>
    <scope>NUCLEOTIDE SEQUENCE</scope>
    <source>
        <strain evidence="2">MPI-SDFR-AT-0117</strain>
    </source>
</reference>
<organism evidence="2 3">
    <name type="scientific">Plectosphaerella plurivora</name>
    <dbReference type="NCBI Taxonomy" id="936078"/>
    <lineage>
        <taxon>Eukaryota</taxon>
        <taxon>Fungi</taxon>
        <taxon>Dikarya</taxon>
        <taxon>Ascomycota</taxon>
        <taxon>Pezizomycotina</taxon>
        <taxon>Sordariomycetes</taxon>
        <taxon>Hypocreomycetidae</taxon>
        <taxon>Glomerellales</taxon>
        <taxon>Plectosphaerellaceae</taxon>
        <taxon>Plectosphaerella</taxon>
    </lineage>
</organism>
<keyword evidence="3" id="KW-1185">Reference proteome</keyword>
<proteinExistence type="predicted"/>
<sequence>MPFTAITTTTTARERLSVHTSADPPINRAPTAPMTPPPTATGGASPNPSSDLVVLDGPKNLAAWERQLAAIASGLSASQNLVSSPEQPAGADGISMDSPSSAEAPYSFSLRAIGPASSSTIDTLVARYKQEAAETSLRNAIAKTTCPSVFAWMLALGLSPSAGLPVSAQFAYARHAVRRIGDCGKAKMRPEDVTLLKMLVDRMEGLEREAIRAACLNTNYFHMMEAYVNKGLRNRVMAGDTLTEAWLLDRSRIKPEGNIDRPKGEFMEAPSSAACRHEGRGSVVSMTMPEPEPLVSRNGGVGGGDHGTGYRGRSERERDGQSHVGFSRTHVAGSGTKRTRSPPPDMESGKRVRH</sequence>
<evidence type="ECO:0000313" key="2">
    <source>
        <dbReference type="EMBL" id="KAH6693467.1"/>
    </source>
</evidence>
<dbReference type="EMBL" id="JAGSXJ010000003">
    <property type="protein sequence ID" value="KAH6693467.1"/>
    <property type="molecule type" value="Genomic_DNA"/>
</dbReference>
<feature type="compositionally biased region" description="Basic and acidic residues" evidence="1">
    <location>
        <begin position="312"/>
        <end position="321"/>
    </location>
</feature>